<dbReference type="InterPro" id="IPR007487">
    <property type="entry name" value="ABC_transpt-TYRBP-like"/>
</dbReference>
<protein>
    <submittedName>
        <fullName evidence="1">ABC transporter substrate-binding protein</fullName>
    </submittedName>
</protein>
<dbReference type="InterPro" id="IPR028082">
    <property type="entry name" value="Peripla_BP_I"/>
</dbReference>
<dbReference type="RefSeq" id="WP_340364767.1">
    <property type="nucleotide sequence ID" value="NZ_JBBKZV010000009.1"/>
</dbReference>
<name>A0ABU8W101_9BURK</name>
<evidence type="ECO:0000313" key="2">
    <source>
        <dbReference type="Proteomes" id="UP001363010"/>
    </source>
</evidence>
<keyword evidence="2" id="KW-1185">Reference proteome</keyword>
<dbReference type="Proteomes" id="UP001363010">
    <property type="component" value="Unassembled WGS sequence"/>
</dbReference>
<dbReference type="PANTHER" id="PTHR35271">
    <property type="entry name" value="ABC TRANSPORTER, SUBSTRATE-BINDING LIPOPROTEIN-RELATED"/>
    <property type="match status" value="1"/>
</dbReference>
<dbReference type="EMBL" id="JBBKZV010000009">
    <property type="protein sequence ID" value="MEJ8823739.1"/>
    <property type="molecule type" value="Genomic_DNA"/>
</dbReference>
<sequence>MIDRRGCFVATLVVIALGVPLVGASQSEEQIRRIGFLAGGARPPDGAVPAALRNAIDAAGSADGRRIVYEGRWSQGHPEMLPGLAAELIALKVDAIVTVGGPPAAAAKQAAKTVPVVVINAGDVVETGLVASLGHPGGNVTGIDDPAAVLSAKRLEFVKELVPRAQRVAVLWNARDRAMTLRFHAIEKAAEVLGVTIDPLPVREPDDFNVALAAMNRTRPDALMMITDSLTILNRQRVIDYAAMQRIPAVYEYAAEVRAGGLLSYGADAAENMALAADYVYRIIKGAKPADLPVTQPNRFHLTINMGTARTLGLAFPQSLLLRADEIVQ</sequence>
<dbReference type="CDD" id="cd06325">
    <property type="entry name" value="PBP1_ABC_unchar_transporter"/>
    <property type="match status" value="1"/>
</dbReference>
<dbReference type="Pfam" id="PF04392">
    <property type="entry name" value="ABC_sub_bind"/>
    <property type="match status" value="1"/>
</dbReference>
<accession>A0ABU8W101</accession>
<comment type="caution">
    <text evidence="1">The sequence shown here is derived from an EMBL/GenBank/DDBJ whole genome shotgun (WGS) entry which is preliminary data.</text>
</comment>
<dbReference type="PANTHER" id="PTHR35271:SF1">
    <property type="entry name" value="ABC TRANSPORTER, SUBSTRATE-BINDING LIPOPROTEIN"/>
    <property type="match status" value="1"/>
</dbReference>
<gene>
    <name evidence="1" type="ORF">WKW80_17135</name>
</gene>
<organism evidence="1 2">
    <name type="scientific">Variovorax humicola</name>
    <dbReference type="NCBI Taxonomy" id="1769758"/>
    <lineage>
        <taxon>Bacteria</taxon>
        <taxon>Pseudomonadati</taxon>
        <taxon>Pseudomonadota</taxon>
        <taxon>Betaproteobacteria</taxon>
        <taxon>Burkholderiales</taxon>
        <taxon>Comamonadaceae</taxon>
        <taxon>Variovorax</taxon>
    </lineage>
</organism>
<dbReference type="SUPFAM" id="SSF53822">
    <property type="entry name" value="Periplasmic binding protein-like I"/>
    <property type="match status" value="1"/>
</dbReference>
<dbReference type="Gene3D" id="3.40.50.2300">
    <property type="match status" value="2"/>
</dbReference>
<evidence type="ECO:0000313" key="1">
    <source>
        <dbReference type="EMBL" id="MEJ8823739.1"/>
    </source>
</evidence>
<proteinExistence type="predicted"/>
<reference evidence="1 2" key="1">
    <citation type="submission" date="2024-03" db="EMBL/GenBank/DDBJ databases">
        <title>Novel species of the genus Variovorax.</title>
        <authorList>
            <person name="Liu Q."/>
            <person name="Xin Y.-H."/>
        </authorList>
    </citation>
    <scope>NUCLEOTIDE SEQUENCE [LARGE SCALE GENOMIC DNA]</scope>
    <source>
        <strain evidence="1 2">KACC 18501</strain>
    </source>
</reference>